<evidence type="ECO:0000256" key="1">
    <source>
        <dbReference type="ARBA" id="ARBA00001936"/>
    </source>
</evidence>
<accession>A0A5J4Z006</accession>
<dbReference type="GO" id="GO:0005829">
    <property type="term" value="C:cytosol"/>
    <property type="evidence" value="ECO:0007669"/>
    <property type="project" value="TreeGrafter"/>
</dbReference>
<feature type="domain" description="Phosphoenolpyruvate carboxykinase GTP-utilising N-terminal" evidence="15">
    <location>
        <begin position="663"/>
        <end position="886"/>
    </location>
</feature>
<dbReference type="SUPFAM" id="SSF68923">
    <property type="entry name" value="PEP carboxykinase N-terminal domain"/>
    <property type="match status" value="3"/>
</dbReference>
<feature type="domain" description="Phosphoenolpyruvate carboxykinase C-terminal P-loop" evidence="14">
    <location>
        <begin position="1497"/>
        <end position="1852"/>
    </location>
</feature>
<dbReference type="InterPro" id="IPR008210">
    <property type="entry name" value="PEP_carboxykinase_N"/>
</dbReference>
<evidence type="ECO:0000256" key="11">
    <source>
        <dbReference type="ARBA" id="ARBA00023211"/>
    </source>
</evidence>
<evidence type="ECO:0000313" key="17">
    <source>
        <dbReference type="Proteomes" id="UP000324585"/>
    </source>
</evidence>
<sequence>MRGDLGTAKCRGAQGAQAERDSMDTAAKEEVAAATAVVAAGKGPPDLAPVYWLDNKHLQKFIVKYATLCEPQSVVICDGSAHEWSRLTAELVEAGTMIKLNEKKRKDCYLARSDPSDVARVESRTFICTTYEEDAGPTNNWAEPDEMKQTLHELYKGCMRGRTMYVIPFCMGPIDSPLSRCGIQLTDSAFVVVNMHIMTRVGTAVLQRIGKKRDFVPCVHSVGKPLAPGEKDVRWPCNKNKYICHFPEDPSIMSYGSAYGGNALLSKKCFALRIASTMGLEEGWMAEHCLILGLTQTSTNQTHYIAAAFPSACGKTNLAMLVPTIPGLKVTTVGDDIAWMRQDKDDNRLYAINPENGFFGVAPGTSSFTNPSAMAALTEHCIFTNVALTPDGDVWWDGMTPEPPAELEDWTFQKWTPDCGRPAAHPNARYTAPAANCPVMDPRWQDPKGVPISAIVFGGRRATTVPLVTEAFSWQHGVFMGSMCSSEQTAAAEGKAGTLRIDPFAMLPFIGYNCGEYEKHWLDMGERLGGQAPQIFYVNWFRKDAGGSGRFLWPGFGENSRVLKWMLGRLDGSARGRHTPVGVVPAEGAVDLHGLKVTKQEMQELLLVNPQQWLDELPQIRAHQDKLGEFLPPALRHELVELELRLHFALRDNAPTTNKRLSDWVRRMTSLCKPEHVFWCDGSREEYQLMCDICVETGTFVRLDPKKRPNSYLARSHPNDVARVESRTFVCTTTLEEAGPTNNWFDPAEMRKILEGLFDGAMQGRTLFVIPFSMGPLDSPYSRVGVQITDSPYVVANMHIMTRVGFRVLRMLGKDGSFVKCLHSVGRPLAPAELDVAWPCNETKYISHFPHEADGPEIMSFGSGGGGNALLGKKCLALRIASEMGRREGWMAEHMLILGLEMSGSKKSYITAALPSQCGKTNLAMLVPTVPGMKVTTLGDDIAWMHPAPDGSLRAMNPESGFFGVAPGTSSFTNPSAMAALGENVIFTNCALTPDGDVWWEGMTPEPPAELEDWQGQKWTPDCGRLAAHPNARYTVPAINCPVLDPDWENPEGVPVSAVLFGGRRGSTIPLVTESFSWQHGVFMGAMCASEQTAAAEGKLGELRFDPYAMLPFCGYNMGDYMRDNWLAMGKRLADINEKKMPRIFYVNWFQKDPQNGRFLWPGFGDNARVLKWVVQRVENQRTGGVSTPIGILPAPGALDLSGLELAPGALEQLLKVDAQQWLDELPQVRKFHAKLEAHWPEEIHRELTSLEQRLHFAAVEQVPCTDAKLIGWVKEMKALCEPEHVHWCDGSEEEYQLMCDVLVEAGTFVRLNPKKRPNSFLARSDPKDVARVESRTFICSEKQEDAGPTNNWREPEGMKKELNEIMQGCMRGRTMYVIPFVCGPIDSPYARFGVEITDSPYVVVNLKIMTRIGFNVLRAMQGKFWLPCFHSVCKSLKPNDVDSKWPCDDPKYICHFPDGENPQVISLRSGYGGNALLPKKCYGLRMASVLGRREGWLAEHCLILGITNPAGKKYYVAAAFPSACGKTNFALMVPTIPGWSVSTVGDDLAWMHIGKDGRLRAINPESGFFGVAPGTSDLTNHSVMEALKSDSIYTNVGLTPDGDVWWEGMSTEPPAELEDWTYQKWTPGCGRKAAHPNARYTAPAGNCPVIDPDWENPEGVPISAIIFGGRRETTIPLVNELSDWVHGVFAGSVCSSEQTAAAEGKVGSLRIDPMAMLPFFGYSVTQYFEHWLSMGAKLGEHAPRIFYVNFFRKDASGRFMWPGFGENVRLLKWIVERIEGTASAVATPIGNLPPVDALDVSGLSISPEDLKALLSVDRDNWLVDIPRYEAFYEQLGGVPEKLKLKLAELKKSLENYV</sequence>
<evidence type="ECO:0000256" key="13">
    <source>
        <dbReference type="SAM" id="MobiDB-lite"/>
    </source>
</evidence>
<dbReference type="InterPro" id="IPR013035">
    <property type="entry name" value="PEP_carboxykinase_C"/>
</dbReference>
<dbReference type="CDD" id="cd00819">
    <property type="entry name" value="PEPCK_GTP"/>
    <property type="match status" value="3"/>
</dbReference>
<dbReference type="GO" id="GO:0005525">
    <property type="term" value="F:GTP binding"/>
    <property type="evidence" value="ECO:0007669"/>
    <property type="project" value="UniProtKB-KW"/>
</dbReference>
<keyword evidence="9" id="KW-0210">Decarboxylase</keyword>
<organism evidence="16 17">
    <name type="scientific">Porphyridium purpureum</name>
    <name type="common">Red alga</name>
    <name type="synonym">Porphyridium cruentum</name>
    <dbReference type="NCBI Taxonomy" id="35688"/>
    <lineage>
        <taxon>Eukaryota</taxon>
        <taxon>Rhodophyta</taxon>
        <taxon>Bangiophyceae</taxon>
        <taxon>Porphyridiales</taxon>
        <taxon>Porphyridiaceae</taxon>
        <taxon>Porphyridium</taxon>
    </lineage>
</organism>
<dbReference type="GO" id="GO:0030145">
    <property type="term" value="F:manganese ion binding"/>
    <property type="evidence" value="ECO:0007669"/>
    <property type="project" value="TreeGrafter"/>
</dbReference>
<dbReference type="GO" id="GO:0071333">
    <property type="term" value="P:cellular response to glucose stimulus"/>
    <property type="evidence" value="ECO:0007669"/>
    <property type="project" value="TreeGrafter"/>
</dbReference>
<dbReference type="Pfam" id="PF00821">
    <property type="entry name" value="PEPCK_GTP"/>
    <property type="match status" value="3"/>
</dbReference>
<dbReference type="PROSITE" id="PS00505">
    <property type="entry name" value="PEPCK_GTP"/>
    <property type="match status" value="2"/>
</dbReference>
<evidence type="ECO:0000256" key="4">
    <source>
        <dbReference type="ARBA" id="ARBA00011245"/>
    </source>
</evidence>
<dbReference type="GO" id="GO:0016301">
    <property type="term" value="F:kinase activity"/>
    <property type="evidence" value="ECO:0007669"/>
    <property type="project" value="UniProtKB-KW"/>
</dbReference>
<dbReference type="Proteomes" id="UP000324585">
    <property type="component" value="Unassembled WGS sequence"/>
</dbReference>
<protein>
    <recommendedName>
        <fullName evidence="5">phosphoenolpyruvate carboxykinase (GTP)</fullName>
        <ecNumber evidence="5">4.1.1.32</ecNumber>
    </recommendedName>
</protein>
<evidence type="ECO:0000313" key="16">
    <source>
        <dbReference type="EMBL" id="KAA8496153.1"/>
    </source>
</evidence>
<dbReference type="GO" id="GO:0019543">
    <property type="term" value="P:propionate catabolic process"/>
    <property type="evidence" value="ECO:0007669"/>
    <property type="project" value="TreeGrafter"/>
</dbReference>
<dbReference type="InterPro" id="IPR035078">
    <property type="entry name" value="PEP_carboxykinase_GTP_N"/>
</dbReference>
<gene>
    <name evidence="16" type="ORF">FVE85_2308</name>
</gene>
<keyword evidence="16" id="KW-0670">Pyruvate</keyword>
<dbReference type="NCBIfam" id="NF003253">
    <property type="entry name" value="PRK04210.1"/>
    <property type="match status" value="3"/>
</dbReference>
<evidence type="ECO:0000256" key="12">
    <source>
        <dbReference type="ARBA" id="ARBA00023239"/>
    </source>
</evidence>
<comment type="similarity">
    <text evidence="3">Belongs to the phosphoenolpyruvate carboxykinase [GTP] family.</text>
</comment>
<keyword evidence="17" id="KW-1185">Reference proteome</keyword>
<keyword evidence="11" id="KW-0464">Manganese</keyword>
<name>A0A5J4Z006_PORPP</name>
<keyword evidence="16" id="KW-0418">Kinase</keyword>
<dbReference type="EC" id="4.1.1.32" evidence="5"/>
<dbReference type="InterPro" id="IPR008209">
    <property type="entry name" value="PEP_carboxykinase_GTP"/>
</dbReference>
<evidence type="ECO:0000256" key="9">
    <source>
        <dbReference type="ARBA" id="ARBA00022793"/>
    </source>
</evidence>
<comment type="caution">
    <text evidence="16">The sequence shown here is derived from an EMBL/GenBank/DDBJ whole genome shotgun (WGS) entry which is preliminary data.</text>
</comment>
<reference evidence="17" key="1">
    <citation type="journal article" date="2019" name="Nat. Commun.">
        <title>Expansion of phycobilisome linker gene families in mesophilic red algae.</title>
        <authorList>
            <person name="Lee J."/>
            <person name="Kim D."/>
            <person name="Bhattacharya D."/>
            <person name="Yoon H.S."/>
        </authorList>
    </citation>
    <scope>NUCLEOTIDE SEQUENCE [LARGE SCALE GENOMIC DNA]</scope>
    <source>
        <strain evidence="17">CCMP 1328</strain>
    </source>
</reference>
<dbReference type="GO" id="GO:0006107">
    <property type="term" value="P:oxaloacetate metabolic process"/>
    <property type="evidence" value="ECO:0007669"/>
    <property type="project" value="TreeGrafter"/>
</dbReference>
<feature type="domain" description="Phosphoenolpyruvate carboxykinase GTP-utilising N-terminal" evidence="15">
    <location>
        <begin position="60"/>
        <end position="279"/>
    </location>
</feature>
<dbReference type="SUPFAM" id="SSF53795">
    <property type="entry name" value="PEP carboxykinase-like"/>
    <property type="match status" value="3"/>
</dbReference>
<evidence type="ECO:0000256" key="8">
    <source>
        <dbReference type="ARBA" id="ARBA00022741"/>
    </source>
</evidence>
<dbReference type="PANTHER" id="PTHR11561:SF0">
    <property type="entry name" value="PHOSPHOENOLPYRUVATE CARBOXYKINASE [GTP]-RELATED"/>
    <property type="match status" value="1"/>
</dbReference>
<dbReference type="HAMAP" id="MF_00452">
    <property type="entry name" value="PEPCK_GTP"/>
    <property type="match status" value="3"/>
</dbReference>
<dbReference type="Pfam" id="PF17297">
    <property type="entry name" value="PEPCK_N"/>
    <property type="match status" value="3"/>
</dbReference>
<dbReference type="GO" id="GO:0004613">
    <property type="term" value="F:phosphoenolpyruvate carboxykinase (GTP) activity"/>
    <property type="evidence" value="ECO:0007669"/>
    <property type="project" value="UniProtKB-EC"/>
</dbReference>
<evidence type="ECO:0000256" key="7">
    <source>
        <dbReference type="ARBA" id="ARBA00022723"/>
    </source>
</evidence>
<feature type="region of interest" description="Disordered" evidence="13">
    <location>
        <begin position="1"/>
        <end position="26"/>
    </location>
</feature>
<dbReference type="Gene3D" id="3.40.449.10">
    <property type="entry name" value="Phosphoenolpyruvate Carboxykinase, domain 1"/>
    <property type="match status" value="3"/>
</dbReference>
<evidence type="ECO:0000256" key="5">
    <source>
        <dbReference type="ARBA" id="ARBA00012306"/>
    </source>
</evidence>
<dbReference type="Gene3D" id="3.90.228.20">
    <property type="match status" value="3"/>
</dbReference>
<comment type="cofactor">
    <cofactor evidence="1">
        <name>Mn(2+)</name>
        <dbReference type="ChEBI" id="CHEBI:29035"/>
    </cofactor>
</comment>
<dbReference type="GO" id="GO:0046327">
    <property type="term" value="P:glycerol biosynthetic process from pyruvate"/>
    <property type="evidence" value="ECO:0007669"/>
    <property type="project" value="TreeGrafter"/>
</dbReference>
<dbReference type="Gene3D" id="2.170.8.10">
    <property type="entry name" value="Phosphoenolpyruvate Carboxykinase, domain 2"/>
    <property type="match status" value="3"/>
</dbReference>
<evidence type="ECO:0000259" key="14">
    <source>
        <dbReference type="Pfam" id="PF00821"/>
    </source>
</evidence>
<dbReference type="OMA" id="FTNPSAM"/>
<keyword evidence="7" id="KW-0479">Metal-binding</keyword>
<dbReference type="EMBL" id="VRMN01000003">
    <property type="protein sequence ID" value="KAA8496153.1"/>
    <property type="molecule type" value="Genomic_DNA"/>
</dbReference>
<dbReference type="GO" id="GO:0033993">
    <property type="term" value="P:response to lipid"/>
    <property type="evidence" value="ECO:0007669"/>
    <property type="project" value="TreeGrafter"/>
</dbReference>
<keyword evidence="12" id="KW-0456">Lyase</keyword>
<dbReference type="FunFam" id="3.40.449.10:FF:000005">
    <property type="entry name" value="Phosphoenolpyruvate carboxykinase [GTP]"/>
    <property type="match status" value="3"/>
</dbReference>
<dbReference type="InterPro" id="IPR018091">
    <property type="entry name" value="PEP_carboxykin_GTP_CS"/>
</dbReference>
<keyword evidence="16" id="KW-0808">Transferase</keyword>
<keyword evidence="6" id="KW-0312">Gluconeogenesis</keyword>
<dbReference type="GO" id="GO:0006094">
    <property type="term" value="P:gluconeogenesis"/>
    <property type="evidence" value="ECO:0007669"/>
    <property type="project" value="UniProtKB-KW"/>
</dbReference>
<dbReference type="InterPro" id="IPR035077">
    <property type="entry name" value="PEP_carboxykinase_GTP_C"/>
</dbReference>
<dbReference type="GO" id="GO:0042594">
    <property type="term" value="P:response to starvation"/>
    <property type="evidence" value="ECO:0007669"/>
    <property type="project" value="TreeGrafter"/>
</dbReference>
<keyword evidence="8" id="KW-0547">Nucleotide-binding</keyword>
<proteinExistence type="inferred from homology"/>
<evidence type="ECO:0000256" key="2">
    <source>
        <dbReference type="ARBA" id="ARBA00004742"/>
    </source>
</evidence>
<keyword evidence="10" id="KW-0342">GTP-binding</keyword>
<feature type="domain" description="Phosphoenolpyruvate carboxykinase GTP-utilising N-terminal" evidence="15">
    <location>
        <begin position="1273"/>
        <end position="1493"/>
    </location>
</feature>
<comment type="subunit">
    <text evidence="4">Monomer.</text>
</comment>
<feature type="domain" description="Phosphoenolpyruvate carboxykinase C-terminal P-loop" evidence="14">
    <location>
        <begin position="890"/>
        <end position="1254"/>
    </location>
</feature>
<evidence type="ECO:0000256" key="6">
    <source>
        <dbReference type="ARBA" id="ARBA00022432"/>
    </source>
</evidence>
<feature type="domain" description="Phosphoenolpyruvate carboxykinase C-terminal P-loop" evidence="14">
    <location>
        <begin position="284"/>
        <end position="643"/>
    </location>
</feature>
<comment type="pathway">
    <text evidence="2">Carbohydrate biosynthesis; gluconeogenesis.</text>
</comment>
<evidence type="ECO:0000256" key="10">
    <source>
        <dbReference type="ARBA" id="ARBA00023134"/>
    </source>
</evidence>
<dbReference type="OrthoDB" id="5841594at2759"/>
<evidence type="ECO:0000256" key="3">
    <source>
        <dbReference type="ARBA" id="ARBA00005796"/>
    </source>
</evidence>
<dbReference type="PANTHER" id="PTHR11561">
    <property type="entry name" value="PHOSPHOENOLPYRUVATE CARBOXYKINASE"/>
    <property type="match status" value="1"/>
</dbReference>
<evidence type="ECO:0000259" key="15">
    <source>
        <dbReference type="Pfam" id="PF17297"/>
    </source>
</evidence>